<evidence type="ECO:0000259" key="3">
    <source>
        <dbReference type="PROSITE" id="PS50983"/>
    </source>
</evidence>
<feature type="signal peptide" evidence="2">
    <location>
        <begin position="1"/>
        <end position="25"/>
    </location>
</feature>
<sequence length="371" mass="37661">MNRRSKVGLAGVALLSLALSSCGLGSGDANSGSPSSAVTSASLPALSSLKLLREPKSFQGISTAKLSDASVLPVEANPRQTLPASVASHDRGGDVDVQVTSTERIVAFDLSGSIAGTVYGLGLGEKLVGRDVATTLPQAANLPLVTSPNGQSVNAESILALKPSVVITDGTVGPLDIITQLRQSGIPVVFVKNAPSFEGAQELAKQVGAALGVPDSGAKLAAQLGSSVNEKKAEIAAIAPKVSAQKLRMAFLYLRGGSGVYYLFGEGSGADALISGLGGIDVAAEINWQGMKPMTDEALAQMNPDLILVMSGGITSVGGVDGLLAQKPALALSNAGKNKRFVDMADSDILSFGPRSAEILDALARAVYAPE</sequence>
<dbReference type="Proteomes" id="UP000002007">
    <property type="component" value="Chromosome"/>
</dbReference>
<dbReference type="RefSeq" id="WP_012245937.1">
    <property type="nucleotide sequence ID" value="NC_010168.1"/>
</dbReference>
<dbReference type="EMBL" id="CP000910">
    <property type="protein sequence ID" value="ABY24277.1"/>
    <property type="molecule type" value="Genomic_DNA"/>
</dbReference>
<dbReference type="STRING" id="288705.RSal33209_2551"/>
<dbReference type="PANTHER" id="PTHR30535:SF4">
    <property type="entry name" value="HEMIN-BINDING PERIPLASMIC PROTEIN HMUT"/>
    <property type="match status" value="1"/>
</dbReference>
<evidence type="ECO:0000256" key="2">
    <source>
        <dbReference type="SAM" id="SignalP"/>
    </source>
</evidence>
<gene>
    <name evidence="4" type="primary">hmuT</name>
    <name evidence="4" type="ordered locus">RSal33209_2551</name>
</gene>
<feature type="chain" id="PRO_5038344325" evidence="2">
    <location>
        <begin position="26"/>
        <end position="371"/>
    </location>
</feature>
<dbReference type="PROSITE" id="PS50983">
    <property type="entry name" value="FE_B12_PBP"/>
    <property type="match status" value="1"/>
</dbReference>
<name>A9WRJ5_RENSM</name>
<dbReference type="eggNOG" id="COG4558">
    <property type="taxonomic scope" value="Bacteria"/>
</dbReference>
<proteinExistence type="inferred from homology"/>
<organism evidence="4 5">
    <name type="scientific">Renibacterium salmoninarum (strain ATCC 33209 / DSM 20767 / JCM 11484 / NBRC 15589 / NCIMB 2235)</name>
    <dbReference type="NCBI Taxonomy" id="288705"/>
    <lineage>
        <taxon>Bacteria</taxon>
        <taxon>Bacillati</taxon>
        <taxon>Actinomycetota</taxon>
        <taxon>Actinomycetes</taxon>
        <taxon>Micrococcales</taxon>
        <taxon>Micrococcaceae</taxon>
        <taxon>Renibacterium</taxon>
    </lineage>
</organism>
<keyword evidence="5" id="KW-1185">Reference proteome</keyword>
<feature type="domain" description="Fe/B12 periplasmic-binding" evidence="3">
    <location>
        <begin position="106"/>
        <end position="371"/>
    </location>
</feature>
<accession>A9WRJ5</accession>
<evidence type="ECO:0000313" key="4">
    <source>
        <dbReference type="EMBL" id="ABY24277.1"/>
    </source>
</evidence>
<dbReference type="SUPFAM" id="SSF53807">
    <property type="entry name" value="Helical backbone' metal receptor"/>
    <property type="match status" value="1"/>
</dbReference>
<evidence type="ECO:0000256" key="1">
    <source>
        <dbReference type="ARBA" id="ARBA00008814"/>
    </source>
</evidence>
<dbReference type="AlphaFoldDB" id="A9WRJ5"/>
<dbReference type="InterPro" id="IPR002491">
    <property type="entry name" value="ABC_transptr_periplasmic_BD"/>
</dbReference>
<comment type="similarity">
    <text evidence="1">Belongs to the bacterial solute-binding protein 8 family.</text>
</comment>
<evidence type="ECO:0000313" key="5">
    <source>
        <dbReference type="Proteomes" id="UP000002007"/>
    </source>
</evidence>
<dbReference type="Pfam" id="PF01497">
    <property type="entry name" value="Peripla_BP_2"/>
    <property type="match status" value="1"/>
</dbReference>
<dbReference type="PROSITE" id="PS51257">
    <property type="entry name" value="PROKAR_LIPOPROTEIN"/>
    <property type="match status" value="1"/>
</dbReference>
<dbReference type="PANTHER" id="PTHR30535">
    <property type="entry name" value="VITAMIN B12-BINDING PROTEIN"/>
    <property type="match status" value="1"/>
</dbReference>
<dbReference type="InterPro" id="IPR050902">
    <property type="entry name" value="ABC_Transporter_SBP"/>
</dbReference>
<dbReference type="Gene3D" id="3.40.50.1980">
    <property type="entry name" value="Nitrogenase molybdenum iron protein domain"/>
    <property type="match status" value="2"/>
</dbReference>
<reference evidence="5" key="1">
    <citation type="journal article" date="2008" name="J. Bacteriol.">
        <title>Genome sequence of the fish pathogen Renibacterium salmoninarum suggests reductive evolution away from an environmental Arthrobacter ancestor.</title>
        <authorList>
            <person name="Wiens G.D."/>
            <person name="Rockey D.D."/>
            <person name="Wu Z."/>
            <person name="Chang J."/>
            <person name="Levy R."/>
            <person name="Crane S."/>
            <person name="Chen D.S."/>
            <person name="Capri G.R."/>
            <person name="Burnett J.R."/>
            <person name="Sudheesh P.S."/>
            <person name="Schipma M.J."/>
            <person name="Burd H."/>
            <person name="Bhattacharyya A."/>
            <person name="Rhodes L.D."/>
            <person name="Kaul R."/>
            <person name="Strom M.S."/>
        </authorList>
    </citation>
    <scope>NUCLEOTIDE SEQUENCE [LARGE SCALE GENOMIC DNA]</scope>
    <source>
        <strain evidence="5">ATCC 33209 / DSM 20767 / JCM 11484 / NBRC 15589 / NCIMB 2235</strain>
    </source>
</reference>
<keyword evidence="2" id="KW-0732">Signal</keyword>
<dbReference type="HOGENOM" id="CLU_038034_6_1_11"/>
<dbReference type="KEGG" id="rsa:RSal33209_2551"/>
<protein>
    <submittedName>
        <fullName evidence="4">Hemin-binding periplasmic protein</fullName>
    </submittedName>
</protein>